<protein>
    <submittedName>
        <fullName evidence="1">Uncharacterized protein</fullName>
    </submittedName>
</protein>
<proteinExistence type="predicted"/>
<evidence type="ECO:0000313" key="1">
    <source>
        <dbReference type="EMBL" id="CAJ2653434.1"/>
    </source>
</evidence>
<sequence>MNDPRSKMMISPGLLPNESLLDSLVLITNEVSSIEKFPLVQIKNVSSMIRRIKLLSSLFEEIQESDTPLPPSSILCFTEIFSVITRVQILIQELRDGSSLWSLLQLEFISNQFFVLVKEFGRAFDILPLNLLNITYDIKEQIELVHKQAKRVELFIDPREVQRREKLLEVMSKNCLKNNKNNKGFIDFLKVEEIMSSIGLITLSDYVEEISKLEVEAQNQAGTGGLIVVSNINNLILLVSYTKSMVFRNGEKSDGEYSDESKSSLSMILYNKSKIYDNDSSSSSSFSQSMMSSTINIPDEFRCPISLDLMRDPVIVSSGHTYDRISIAEWINSGHHTCPKSGQRLIHTALIPNYALKSLVHQWCYENNVSVNEPKGNNNSGSSSKRHKNENAIDHISANKASKDAVKMTAEFLVGKLATGSTDIQRQSAYEIRLLAKTGMANRQIIAEVGAIPFLVTLLVSKDSRIQEHVVTALFNLSIYDNNKILIMAAGAVDNIVEVLESGKTMEARENAAAAIYSLSMLDDCKVQIGTSSKAIPALVLLLKEGTPIGKRDAAIALFNLAVYNPNKLSIVKSGAVTLLVELLMDDKAGITDDSLAVLAVLLGCSQGLEEIKNCKGLVPILIDLLRFGSVKGKENSITVLLGLCKEEGELVARKLLANPRSIPSLQSLAADGSLRARRKADALLRLLNRDCMELEVVGLLWQVFLQLVVFQY</sequence>
<organism evidence="1 2">
    <name type="scientific">Trifolium pratense</name>
    <name type="common">Red clover</name>
    <dbReference type="NCBI Taxonomy" id="57577"/>
    <lineage>
        <taxon>Eukaryota</taxon>
        <taxon>Viridiplantae</taxon>
        <taxon>Streptophyta</taxon>
        <taxon>Embryophyta</taxon>
        <taxon>Tracheophyta</taxon>
        <taxon>Spermatophyta</taxon>
        <taxon>Magnoliopsida</taxon>
        <taxon>eudicotyledons</taxon>
        <taxon>Gunneridae</taxon>
        <taxon>Pentapetalae</taxon>
        <taxon>rosids</taxon>
        <taxon>fabids</taxon>
        <taxon>Fabales</taxon>
        <taxon>Fabaceae</taxon>
        <taxon>Papilionoideae</taxon>
        <taxon>50 kb inversion clade</taxon>
        <taxon>NPAAA clade</taxon>
        <taxon>Hologalegina</taxon>
        <taxon>IRL clade</taxon>
        <taxon>Trifolieae</taxon>
        <taxon>Trifolium</taxon>
    </lineage>
</organism>
<comment type="caution">
    <text evidence="1">The sequence shown here is derived from an EMBL/GenBank/DDBJ whole genome shotgun (WGS) entry which is preliminary data.</text>
</comment>
<evidence type="ECO:0000313" key="2">
    <source>
        <dbReference type="Proteomes" id="UP001177021"/>
    </source>
</evidence>
<dbReference type="Proteomes" id="UP001177021">
    <property type="component" value="Unassembled WGS sequence"/>
</dbReference>
<gene>
    <name evidence="1" type="ORF">MILVUS5_LOCUS20783</name>
</gene>
<reference evidence="1" key="1">
    <citation type="submission" date="2023-10" db="EMBL/GenBank/DDBJ databases">
        <authorList>
            <person name="Rodriguez Cubillos JULIANA M."/>
            <person name="De Vega J."/>
        </authorList>
    </citation>
    <scope>NUCLEOTIDE SEQUENCE</scope>
</reference>
<name>A0ACB0K7Y4_TRIPR</name>
<keyword evidence="2" id="KW-1185">Reference proteome</keyword>
<dbReference type="EMBL" id="CASHSV030000206">
    <property type="protein sequence ID" value="CAJ2653434.1"/>
    <property type="molecule type" value="Genomic_DNA"/>
</dbReference>
<accession>A0ACB0K7Y4</accession>